<feature type="region of interest" description="Disordered" evidence="1">
    <location>
        <begin position="1"/>
        <end position="20"/>
    </location>
</feature>
<reference evidence="2 3" key="1">
    <citation type="submission" date="2019-03" db="EMBL/GenBank/DDBJ databases">
        <title>Paracraurococcus aquatilis NE82 genome sequence.</title>
        <authorList>
            <person name="Zhao Y."/>
            <person name="Du Z."/>
        </authorList>
    </citation>
    <scope>NUCLEOTIDE SEQUENCE [LARGE SCALE GENOMIC DNA]</scope>
    <source>
        <strain evidence="2 3">NE82</strain>
    </source>
</reference>
<dbReference type="AlphaFoldDB" id="A0A4R4DMA0"/>
<protein>
    <submittedName>
        <fullName evidence="2">Uncharacterized protein</fullName>
    </submittedName>
</protein>
<evidence type="ECO:0000313" key="2">
    <source>
        <dbReference type="EMBL" id="TCZ61268.1"/>
    </source>
</evidence>
<proteinExistence type="predicted"/>
<keyword evidence="3" id="KW-1185">Reference proteome</keyword>
<gene>
    <name evidence="2" type="ORF">EXY23_12020</name>
</gene>
<organism evidence="2 3">
    <name type="scientific">Roseicella aquatilis</name>
    <dbReference type="NCBI Taxonomy" id="2527868"/>
    <lineage>
        <taxon>Bacteria</taxon>
        <taxon>Pseudomonadati</taxon>
        <taxon>Pseudomonadota</taxon>
        <taxon>Alphaproteobacteria</taxon>
        <taxon>Acetobacterales</taxon>
        <taxon>Roseomonadaceae</taxon>
        <taxon>Roseicella</taxon>
    </lineage>
</organism>
<comment type="caution">
    <text evidence="2">The sequence shown here is derived from an EMBL/GenBank/DDBJ whole genome shotgun (WGS) entry which is preliminary data.</text>
</comment>
<evidence type="ECO:0000256" key="1">
    <source>
        <dbReference type="SAM" id="MobiDB-lite"/>
    </source>
</evidence>
<feature type="compositionally biased region" description="Polar residues" evidence="1">
    <location>
        <begin position="7"/>
        <end position="19"/>
    </location>
</feature>
<dbReference type="EMBL" id="SKBM01000010">
    <property type="protein sequence ID" value="TCZ61268.1"/>
    <property type="molecule type" value="Genomic_DNA"/>
</dbReference>
<sequence>MTEAETGRSTPEVTGGLTNASAARPDAALLALAAELHAAEVAELAAVRRLSATEGTEAEREAQAAQDAAFAAWDGLVRRMAALPAETSAGIAVKAARLARVVHDGATAADAMLAASVARDVARFAPEAAPLAGAAA</sequence>
<dbReference type="Proteomes" id="UP000295023">
    <property type="component" value="Unassembled WGS sequence"/>
</dbReference>
<evidence type="ECO:0000313" key="3">
    <source>
        <dbReference type="Proteomes" id="UP000295023"/>
    </source>
</evidence>
<name>A0A4R4DMA0_9PROT</name>
<accession>A0A4R4DMA0</accession>